<dbReference type="GO" id="GO:0016779">
    <property type="term" value="F:nucleotidyltransferase activity"/>
    <property type="evidence" value="ECO:0007669"/>
    <property type="project" value="InterPro"/>
</dbReference>
<dbReference type="Pfam" id="PF01909">
    <property type="entry name" value="NTP_transf_2"/>
    <property type="match status" value="1"/>
</dbReference>
<proteinExistence type="predicted"/>
<evidence type="ECO:0000313" key="2">
    <source>
        <dbReference type="EMBL" id="CAA9353818.1"/>
    </source>
</evidence>
<dbReference type="CDD" id="cd05403">
    <property type="entry name" value="NT_KNTase_like"/>
    <property type="match status" value="1"/>
</dbReference>
<protein>
    <recommendedName>
        <fullName evidence="1">Polymerase nucleotidyl transferase domain-containing protein</fullName>
    </recommendedName>
</protein>
<feature type="domain" description="Polymerase nucleotidyl transferase" evidence="1">
    <location>
        <begin position="113"/>
        <end position="141"/>
    </location>
</feature>
<name>A0A6J4M9V5_9BACT</name>
<dbReference type="InterPro" id="IPR002934">
    <property type="entry name" value="Polymerase_NTP_transf_dom"/>
</dbReference>
<dbReference type="PANTHER" id="PTHR33933">
    <property type="entry name" value="NUCLEOTIDYLTRANSFERASE"/>
    <property type="match status" value="1"/>
</dbReference>
<sequence length="210" mass="22841">MLFRTFDAVLGSVAKVRILRALLPLSSPVSGNEARLLAGIRSKSGLRAALDELTDLGILVCDQTRRIRLFRVNGGHELVEPLRALFQAEATRLTTLRGQLQDTLDRMGLAEHTLSVILFGSNARGDARPASDLDLLVVTSTAAHVAPVLEALMAAVPGFQGRLGLRLSPYVLDESRAVERYRAGDPLMQNVLSEGRTLYGTPFHEMVGAW</sequence>
<dbReference type="Gene3D" id="3.30.460.10">
    <property type="entry name" value="Beta Polymerase, domain 2"/>
    <property type="match status" value="1"/>
</dbReference>
<evidence type="ECO:0000259" key="1">
    <source>
        <dbReference type="Pfam" id="PF01909"/>
    </source>
</evidence>
<dbReference type="AlphaFoldDB" id="A0A6J4M9V5"/>
<dbReference type="InterPro" id="IPR043519">
    <property type="entry name" value="NT_sf"/>
</dbReference>
<dbReference type="InterPro" id="IPR052548">
    <property type="entry name" value="Type_VII_TA_antitoxin"/>
</dbReference>
<reference evidence="2" key="1">
    <citation type="submission" date="2020-02" db="EMBL/GenBank/DDBJ databases">
        <authorList>
            <person name="Meier V. D."/>
        </authorList>
    </citation>
    <scope>NUCLEOTIDE SEQUENCE</scope>
    <source>
        <strain evidence="2">AVDCRST_MAG89</strain>
    </source>
</reference>
<dbReference type="EMBL" id="CADCTV010000689">
    <property type="protein sequence ID" value="CAA9353818.1"/>
    <property type="molecule type" value="Genomic_DNA"/>
</dbReference>
<gene>
    <name evidence="2" type="ORF">AVDCRST_MAG89-3293</name>
</gene>
<organism evidence="2">
    <name type="scientific">uncultured Gemmatimonadota bacterium</name>
    <dbReference type="NCBI Taxonomy" id="203437"/>
    <lineage>
        <taxon>Bacteria</taxon>
        <taxon>Pseudomonadati</taxon>
        <taxon>Gemmatimonadota</taxon>
        <taxon>environmental samples</taxon>
    </lineage>
</organism>
<dbReference type="SUPFAM" id="SSF81301">
    <property type="entry name" value="Nucleotidyltransferase"/>
    <property type="match status" value="1"/>
</dbReference>
<dbReference type="PANTHER" id="PTHR33933:SF1">
    <property type="entry name" value="PROTEIN ADENYLYLTRANSFERASE MNTA-RELATED"/>
    <property type="match status" value="1"/>
</dbReference>
<accession>A0A6J4M9V5</accession>